<reference key="2">
    <citation type="journal article" date="2011" name="Extremophiles">
        <title>Genomic analyses of Acidianus hospitalis W1 a host for studying crenarchaeal virus and plasmid life cycles.</title>
        <authorList>
            <person name="You X.Y."/>
            <person name="Liu C."/>
            <person name="Wang S.Y."/>
            <person name="Jiang C.Y."/>
            <person name="Shah S.A."/>
            <person name="Prangishvili D."/>
            <person name="Liu S.J."/>
            <person name="Garrett R.A."/>
        </authorList>
    </citation>
    <scope>NUCLEOTIDE SEQUENCE</scope>
    <source>
        <strain>W1</strain>
    </source>
</reference>
<accession>F4B6G7</accession>
<dbReference type="AlphaFoldDB" id="F4B6G7"/>
<organism evidence="1 2">
    <name type="scientific">Acidianus hospitalis (strain W1)</name>
    <dbReference type="NCBI Taxonomy" id="933801"/>
    <lineage>
        <taxon>Archaea</taxon>
        <taxon>Thermoproteota</taxon>
        <taxon>Thermoprotei</taxon>
        <taxon>Sulfolobales</taxon>
        <taxon>Sulfolobaceae</taxon>
        <taxon>Acidianus</taxon>
    </lineage>
</organism>
<reference evidence="1 2" key="1">
    <citation type="journal article" date="2011" name="Extremophiles">
        <title>Genomic analysis of Acidianus hospitalis W1 a host for studying crenarchaeal virus and plasmid life cycles.</title>
        <authorList>
            <person name="You X.Y."/>
            <person name="Liu C."/>
            <person name="Wang S.Y."/>
            <person name="Jiang C.Y."/>
            <person name="Shah S.A."/>
            <person name="Prangishvili D."/>
            <person name="She Q."/>
            <person name="Liu S.J."/>
            <person name="Garrett R.A."/>
        </authorList>
    </citation>
    <scope>NUCLEOTIDE SEQUENCE [LARGE SCALE GENOMIC DNA]</scope>
    <source>
        <strain evidence="1 2">W1</strain>
    </source>
</reference>
<dbReference type="KEGG" id="aho:Ahos_1710"/>
<protein>
    <submittedName>
        <fullName evidence="1">OrfB transposable element</fullName>
    </submittedName>
</protein>
<sequence length="127" mass="14489">MQITKMGKENLVNDSPLIDLKISFSYCHSIARREKNPIRATVAMNIGLSDSILALVNNYALRFALFWMKESVKNPEEKDTLSKVHAGLYEKLKVEYNLPSKVAEDCYRDALSIYKFNPKRGRFPACG</sequence>
<evidence type="ECO:0000313" key="1">
    <source>
        <dbReference type="EMBL" id="AEE94587.1"/>
    </source>
</evidence>
<evidence type="ECO:0000313" key="2">
    <source>
        <dbReference type="Proteomes" id="UP000008458"/>
    </source>
</evidence>
<gene>
    <name evidence="1" type="ordered locus">Ahos_1710</name>
</gene>
<dbReference type="EMBL" id="CP002535">
    <property type="protein sequence ID" value="AEE94587.1"/>
    <property type="molecule type" value="Genomic_DNA"/>
</dbReference>
<dbReference type="Proteomes" id="UP000008458">
    <property type="component" value="Chromosome"/>
</dbReference>
<proteinExistence type="predicted"/>
<name>F4B6G7_ACIHW</name>
<dbReference type="HOGENOM" id="CLU_161114_0_0_2"/>
<dbReference type="STRING" id="933801.Ahos_1710"/>
<keyword evidence="2" id="KW-1185">Reference proteome</keyword>